<keyword evidence="6 8" id="KW-0460">Magnesium</keyword>
<sequence length="133" mass="14354">MIVVDTSAIFAFLAAEPEAEALARRMQSEPVLVCAPTWAETGIVVSSRLGAEGLDRLQRLAQALQFDVVAFDRGLADAAVDAHRRFGRGSGHAANLNFGDCFAYALAKSRRLPLLFKGDDFIHTDIEPALKPA</sequence>
<dbReference type="RefSeq" id="WP_184770052.1">
    <property type="nucleotide sequence ID" value="NZ_JACHGI010000006.1"/>
</dbReference>
<evidence type="ECO:0000256" key="5">
    <source>
        <dbReference type="ARBA" id="ARBA00022801"/>
    </source>
</evidence>
<dbReference type="SUPFAM" id="SSF88723">
    <property type="entry name" value="PIN domain-like"/>
    <property type="match status" value="1"/>
</dbReference>
<dbReference type="InterPro" id="IPR050556">
    <property type="entry name" value="Type_II_TA_system_RNase"/>
</dbReference>
<keyword evidence="3 8" id="KW-0540">Nuclease</keyword>
<name>A0A8E1WHQ3_9HYPH</name>
<protein>
    <recommendedName>
        <fullName evidence="8">Ribonuclease VapC</fullName>
        <shortName evidence="8">RNase VapC</shortName>
        <ecNumber evidence="8">3.1.-.-</ecNumber>
    </recommendedName>
    <alternativeName>
        <fullName evidence="8">Toxin VapC</fullName>
    </alternativeName>
</protein>
<comment type="similarity">
    <text evidence="7 8">Belongs to the PINc/VapC protein family.</text>
</comment>
<evidence type="ECO:0000256" key="1">
    <source>
        <dbReference type="ARBA" id="ARBA00001946"/>
    </source>
</evidence>
<evidence type="ECO:0000256" key="7">
    <source>
        <dbReference type="ARBA" id="ARBA00038093"/>
    </source>
</evidence>
<dbReference type="HAMAP" id="MF_00265">
    <property type="entry name" value="VapC_Nob1"/>
    <property type="match status" value="1"/>
</dbReference>
<accession>A0A8E1WHQ3</accession>
<dbReference type="GO" id="GO:0090729">
    <property type="term" value="F:toxin activity"/>
    <property type="evidence" value="ECO:0007669"/>
    <property type="project" value="UniProtKB-KW"/>
</dbReference>
<feature type="domain" description="PIN" evidence="9">
    <location>
        <begin position="2"/>
        <end position="125"/>
    </location>
</feature>
<dbReference type="InterPro" id="IPR029060">
    <property type="entry name" value="PIN-like_dom_sf"/>
</dbReference>
<keyword evidence="5 8" id="KW-0378">Hydrolase</keyword>
<evidence type="ECO:0000256" key="8">
    <source>
        <dbReference type="HAMAP-Rule" id="MF_00265"/>
    </source>
</evidence>
<feature type="binding site" evidence="8">
    <location>
        <position position="5"/>
    </location>
    <ligand>
        <name>Mg(2+)</name>
        <dbReference type="ChEBI" id="CHEBI:18420"/>
    </ligand>
</feature>
<proteinExistence type="inferred from homology"/>
<reference evidence="10 12" key="1">
    <citation type="submission" date="2020-08" db="EMBL/GenBank/DDBJ databases">
        <title>Genomic Encyclopedia of Type Strains, Phase IV (KMG-IV): sequencing the most valuable type-strain genomes for metagenomic binning, comparative biology and taxonomic classification.</title>
        <authorList>
            <person name="Goeker M."/>
        </authorList>
    </citation>
    <scope>NUCLEOTIDE SEQUENCE [LARGE SCALE GENOMIC DNA]</scope>
    <source>
        <strain evidence="10 12">DSM 17454</strain>
    </source>
</reference>
<evidence type="ECO:0000259" key="9">
    <source>
        <dbReference type="Pfam" id="PF01850"/>
    </source>
</evidence>
<keyword evidence="8" id="KW-0800">Toxin</keyword>
<feature type="binding site" evidence="8">
    <location>
        <position position="100"/>
    </location>
    <ligand>
        <name>Mg(2+)</name>
        <dbReference type="ChEBI" id="CHEBI:18420"/>
    </ligand>
</feature>
<evidence type="ECO:0000313" key="12">
    <source>
        <dbReference type="Proteomes" id="UP000532373"/>
    </source>
</evidence>
<reference evidence="11 13" key="2">
    <citation type="submission" date="2020-09" db="EMBL/GenBank/DDBJ databases">
        <title>Draft Genome Sequence of Aminobacter carboxidus type strain DSM 1086, a soil Gram-negative carboxydobacterium.</title>
        <authorList>
            <person name="Turrini P."/>
            <person name="Tescari M."/>
            <person name="Artuso I."/>
            <person name="Lugli G.A."/>
            <person name="Frangipani E."/>
            <person name="Ventura M."/>
            <person name="Visca P."/>
        </authorList>
    </citation>
    <scope>NUCLEOTIDE SEQUENCE [LARGE SCALE GENOMIC DNA]</scope>
    <source>
        <strain evidence="11 13">DSM 1086</strain>
    </source>
</reference>
<dbReference type="GO" id="GO:0000287">
    <property type="term" value="F:magnesium ion binding"/>
    <property type="evidence" value="ECO:0007669"/>
    <property type="project" value="UniProtKB-UniRule"/>
</dbReference>
<dbReference type="EMBL" id="JACZEP010000004">
    <property type="protein sequence ID" value="MBE1205841.1"/>
    <property type="molecule type" value="Genomic_DNA"/>
</dbReference>
<dbReference type="Gene3D" id="3.40.50.1010">
    <property type="entry name" value="5'-nuclease"/>
    <property type="match status" value="1"/>
</dbReference>
<dbReference type="EMBL" id="JACHGI010000006">
    <property type="protein sequence ID" value="MBB6467666.1"/>
    <property type="molecule type" value="Genomic_DNA"/>
</dbReference>
<evidence type="ECO:0000313" key="10">
    <source>
        <dbReference type="EMBL" id="MBB6467666.1"/>
    </source>
</evidence>
<evidence type="ECO:0000313" key="13">
    <source>
        <dbReference type="Proteomes" id="UP000598227"/>
    </source>
</evidence>
<comment type="cofactor">
    <cofactor evidence="1 8">
        <name>Mg(2+)</name>
        <dbReference type="ChEBI" id="CHEBI:18420"/>
    </cofactor>
</comment>
<dbReference type="InterPro" id="IPR022907">
    <property type="entry name" value="VapC_family"/>
</dbReference>
<dbReference type="GO" id="GO:0016787">
    <property type="term" value="F:hydrolase activity"/>
    <property type="evidence" value="ECO:0007669"/>
    <property type="project" value="UniProtKB-KW"/>
</dbReference>
<dbReference type="PANTHER" id="PTHR33653:SF1">
    <property type="entry name" value="RIBONUCLEASE VAPC2"/>
    <property type="match status" value="1"/>
</dbReference>
<evidence type="ECO:0000256" key="6">
    <source>
        <dbReference type="ARBA" id="ARBA00022842"/>
    </source>
</evidence>
<evidence type="ECO:0000256" key="4">
    <source>
        <dbReference type="ARBA" id="ARBA00022723"/>
    </source>
</evidence>
<organism evidence="10 12">
    <name type="scientific">Aminobacter carboxidus</name>
    <dbReference type="NCBI Taxonomy" id="376165"/>
    <lineage>
        <taxon>Bacteria</taxon>
        <taxon>Pseudomonadati</taxon>
        <taxon>Pseudomonadota</taxon>
        <taxon>Alphaproteobacteria</taxon>
        <taxon>Hyphomicrobiales</taxon>
        <taxon>Phyllobacteriaceae</taxon>
        <taxon>Aminobacter</taxon>
    </lineage>
</organism>
<evidence type="ECO:0000256" key="2">
    <source>
        <dbReference type="ARBA" id="ARBA00022649"/>
    </source>
</evidence>
<evidence type="ECO:0000313" key="11">
    <source>
        <dbReference type="EMBL" id="MBE1205841.1"/>
    </source>
</evidence>
<keyword evidence="13" id="KW-1185">Reference proteome</keyword>
<dbReference type="Proteomes" id="UP000532373">
    <property type="component" value="Unassembled WGS sequence"/>
</dbReference>
<comment type="caution">
    <text evidence="10">The sequence shown here is derived from an EMBL/GenBank/DDBJ whole genome shotgun (WGS) entry which is preliminary data.</text>
</comment>
<dbReference type="AlphaFoldDB" id="A0A8E1WHQ3"/>
<dbReference type="Proteomes" id="UP000598227">
    <property type="component" value="Unassembled WGS sequence"/>
</dbReference>
<keyword evidence="4 8" id="KW-0479">Metal-binding</keyword>
<dbReference type="GO" id="GO:0004540">
    <property type="term" value="F:RNA nuclease activity"/>
    <property type="evidence" value="ECO:0007669"/>
    <property type="project" value="InterPro"/>
</dbReference>
<dbReference type="PANTHER" id="PTHR33653">
    <property type="entry name" value="RIBONUCLEASE VAPC2"/>
    <property type="match status" value="1"/>
</dbReference>
<dbReference type="Pfam" id="PF01850">
    <property type="entry name" value="PIN"/>
    <property type="match status" value="1"/>
</dbReference>
<dbReference type="InterPro" id="IPR002716">
    <property type="entry name" value="PIN_dom"/>
</dbReference>
<evidence type="ECO:0000256" key="3">
    <source>
        <dbReference type="ARBA" id="ARBA00022722"/>
    </source>
</evidence>
<gene>
    <name evidence="8" type="primary">vapC</name>
    <name evidence="10" type="ORF">HNQ96_003547</name>
    <name evidence="11" type="ORF">IHE39_16210</name>
</gene>
<comment type="function">
    <text evidence="8">Toxic component of a toxin-antitoxin (TA) system. An RNase.</text>
</comment>
<dbReference type="CDD" id="cd09871">
    <property type="entry name" value="PIN_MtVapC28-VapC30-like"/>
    <property type="match status" value="1"/>
</dbReference>
<keyword evidence="2 8" id="KW-1277">Toxin-antitoxin system</keyword>
<dbReference type="EC" id="3.1.-.-" evidence="8"/>